<accession>A0ABQ9TUE2</accession>
<dbReference type="EMBL" id="JASSZA010000019">
    <property type="protein sequence ID" value="KAK2088411.1"/>
    <property type="molecule type" value="Genomic_DNA"/>
</dbReference>
<evidence type="ECO:0000313" key="3">
    <source>
        <dbReference type="Proteomes" id="UP001266305"/>
    </source>
</evidence>
<organism evidence="2 3">
    <name type="scientific">Saguinus oedipus</name>
    <name type="common">Cotton-top tamarin</name>
    <name type="synonym">Oedipomidas oedipus</name>
    <dbReference type="NCBI Taxonomy" id="9490"/>
    <lineage>
        <taxon>Eukaryota</taxon>
        <taxon>Metazoa</taxon>
        <taxon>Chordata</taxon>
        <taxon>Craniata</taxon>
        <taxon>Vertebrata</taxon>
        <taxon>Euteleostomi</taxon>
        <taxon>Mammalia</taxon>
        <taxon>Eutheria</taxon>
        <taxon>Euarchontoglires</taxon>
        <taxon>Primates</taxon>
        <taxon>Haplorrhini</taxon>
        <taxon>Platyrrhini</taxon>
        <taxon>Cebidae</taxon>
        <taxon>Callitrichinae</taxon>
        <taxon>Saguinus</taxon>
    </lineage>
</organism>
<dbReference type="Proteomes" id="UP001266305">
    <property type="component" value="Unassembled WGS sequence"/>
</dbReference>
<keyword evidence="3" id="KW-1185">Reference proteome</keyword>
<sequence>MQREWGAPSFAFPIGPVFPLQLELARPGSSRKVPGAPRRRHKPRRPVSAAGGTGLACREDRTRWTRPGLSRAGSRGTGGGSSGGKSLAQPLCAPSRAPGLASVPQSPRGLQPPAPAHMGATAGGALGILPLTPPLKPAPKPPGHWLPKARLSANGH</sequence>
<name>A0ABQ9TUE2_SAGOE</name>
<protein>
    <submittedName>
        <fullName evidence="2">Uncharacterized protein</fullName>
    </submittedName>
</protein>
<feature type="compositionally biased region" description="Pro residues" evidence="1">
    <location>
        <begin position="131"/>
        <end position="144"/>
    </location>
</feature>
<proteinExistence type="predicted"/>
<reference evidence="2 3" key="1">
    <citation type="submission" date="2023-05" db="EMBL/GenBank/DDBJ databases">
        <title>B98-5 Cell Line De Novo Hybrid Assembly: An Optical Mapping Approach.</title>
        <authorList>
            <person name="Kananen K."/>
            <person name="Auerbach J.A."/>
            <person name="Kautto E."/>
            <person name="Blachly J.S."/>
        </authorList>
    </citation>
    <scope>NUCLEOTIDE SEQUENCE [LARGE SCALE GENOMIC DNA]</scope>
    <source>
        <strain evidence="2">B95-8</strain>
        <tissue evidence="2">Cell line</tissue>
    </source>
</reference>
<evidence type="ECO:0000313" key="2">
    <source>
        <dbReference type="EMBL" id="KAK2088411.1"/>
    </source>
</evidence>
<feature type="region of interest" description="Disordered" evidence="1">
    <location>
        <begin position="25"/>
        <end position="156"/>
    </location>
</feature>
<evidence type="ECO:0000256" key="1">
    <source>
        <dbReference type="SAM" id="MobiDB-lite"/>
    </source>
</evidence>
<gene>
    <name evidence="2" type="ORF">P7K49_034318</name>
</gene>
<comment type="caution">
    <text evidence="2">The sequence shown here is derived from an EMBL/GenBank/DDBJ whole genome shotgun (WGS) entry which is preliminary data.</text>
</comment>